<dbReference type="Gene3D" id="3.30.56.10">
    <property type="match status" value="1"/>
</dbReference>
<dbReference type="EMBL" id="JAAZON010000192">
    <property type="protein sequence ID" value="NMC62428.1"/>
    <property type="molecule type" value="Genomic_DNA"/>
</dbReference>
<protein>
    <recommendedName>
        <fullName evidence="1">B3/B4 tRNA-binding domain-containing protein</fullName>
    </recommendedName>
</protein>
<name>A0A7X9IIV5_9DELT</name>
<organism evidence="2 3">
    <name type="scientific">SAR324 cluster bacterium</name>
    <dbReference type="NCBI Taxonomy" id="2024889"/>
    <lineage>
        <taxon>Bacteria</taxon>
        <taxon>Deltaproteobacteria</taxon>
        <taxon>SAR324 cluster</taxon>
    </lineage>
</organism>
<evidence type="ECO:0000313" key="2">
    <source>
        <dbReference type="EMBL" id="NMC62428.1"/>
    </source>
</evidence>
<dbReference type="InterPro" id="IPR005146">
    <property type="entry name" value="B3/B4_tRNA-bd"/>
</dbReference>
<reference evidence="2 3" key="1">
    <citation type="journal article" date="2020" name="Biotechnol. Biofuels">
        <title>New insights from the biogas microbiome by comprehensive genome-resolved metagenomics of nearly 1600 species originating from multiple anaerobic digesters.</title>
        <authorList>
            <person name="Campanaro S."/>
            <person name="Treu L."/>
            <person name="Rodriguez-R L.M."/>
            <person name="Kovalovszki A."/>
            <person name="Ziels R.M."/>
            <person name="Maus I."/>
            <person name="Zhu X."/>
            <person name="Kougias P.G."/>
            <person name="Basile A."/>
            <person name="Luo G."/>
            <person name="Schluter A."/>
            <person name="Konstantinidis K.T."/>
            <person name="Angelidaki I."/>
        </authorList>
    </citation>
    <scope>NUCLEOTIDE SEQUENCE [LARGE SCALE GENOMIC DNA]</scope>
    <source>
        <strain evidence="2">AS27yjCOA_65</strain>
    </source>
</reference>
<dbReference type="Proteomes" id="UP000524246">
    <property type="component" value="Unassembled WGS sequence"/>
</dbReference>
<dbReference type="InterPro" id="IPR020825">
    <property type="entry name" value="Phe-tRNA_synthase-like_B3/B4"/>
</dbReference>
<accession>A0A7X9IIV5</accession>
<dbReference type="AlphaFoldDB" id="A0A7X9IIV5"/>
<dbReference type="SUPFAM" id="SSF46955">
    <property type="entry name" value="Putative DNA-binding domain"/>
    <property type="match status" value="1"/>
</dbReference>
<dbReference type="Gene3D" id="3.50.40.10">
    <property type="entry name" value="Phenylalanyl-trna Synthetase, Chain B, domain 3"/>
    <property type="match status" value="1"/>
</dbReference>
<dbReference type="Pfam" id="PF03483">
    <property type="entry name" value="B3_4"/>
    <property type="match status" value="1"/>
</dbReference>
<evidence type="ECO:0000313" key="3">
    <source>
        <dbReference type="Proteomes" id="UP000524246"/>
    </source>
</evidence>
<dbReference type="GO" id="GO:0004826">
    <property type="term" value="F:phenylalanine-tRNA ligase activity"/>
    <property type="evidence" value="ECO:0007669"/>
    <property type="project" value="InterPro"/>
</dbReference>
<evidence type="ECO:0000259" key="1">
    <source>
        <dbReference type="SMART" id="SM00873"/>
    </source>
</evidence>
<gene>
    <name evidence="2" type="ORF">GYA55_04600</name>
</gene>
<dbReference type="InterPro" id="IPR009061">
    <property type="entry name" value="DNA-bd_dom_put_sf"/>
</dbReference>
<comment type="caution">
    <text evidence="2">The sequence shown here is derived from an EMBL/GenBank/DDBJ whole genome shotgun (WGS) entry which is preliminary data.</text>
</comment>
<sequence length="332" mass="36581">MKLHLDILKRIVDLPTLDPQELRQILDDLGLEVKAIETEGGRVVFNIETLANRGDHLHALGIAREFSARYLAQIKVPPMAAELPDRPASVPVSVGTDKCPRYGLLELQLPERMTVKPEVGSVMGLSDKHPIVDTLNYILLELGQPMHAFDKDKIEGEIRVELSEAEEQVEALDGKTYKVPKGSILIKDKRKTIAVGGVIGCANSMVGPATTRVLIESASFHPICIRKTARAMGISTDASYLYERGCDADMAQSALKRLLYLISGTPGVSNSAGAQAIGFNFVQEKAPEKREIVLQMNNLRTQLNLPKLNEVEVSSRLKNLGYTLRQMDKTFV</sequence>
<feature type="non-terminal residue" evidence="2">
    <location>
        <position position="332"/>
    </location>
</feature>
<feature type="domain" description="B3/B4 tRNA-binding" evidence="1">
    <location>
        <begin position="98"/>
        <end position="267"/>
    </location>
</feature>
<dbReference type="SUPFAM" id="SSF56037">
    <property type="entry name" value="PheT/TilS domain"/>
    <property type="match status" value="1"/>
</dbReference>
<proteinExistence type="predicted"/>
<dbReference type="SMART" id="SM00873">
    <property type="entry name" value="B3_4"/>
    <property type="match status" value="1"/>
</dbReference>
<dbReference type="GO" id="GO:0003723">
    <property type="term" value="F:RNA binding"/>
    <property type="evidence" value="ECO:0007669"/>
    <property type="project" value="InterPro"/>
</dbReference>